<organism evidence="3 4">
    <name type="scientific">Nonomuraea corallina</name>
    <dbReference type="NCBI Taxonomy" id="2989783"/>
    <lineage>
        <taxon>Bacteria</taxon>
        <taxon>Bacillati</taxon>
        <taxon>Actinomycetota</taxon>
        <taxon>Actinomycetes</taxon>
        <taxon>Streptosporangiales</taxon>
        <taxon>Streptosporangiaceae</taxon>
        <taxon>Nonomuraea</taxon>
    </lineage>
</organism>
<evidence type="ECO:0000256" key="1">
    <source>
        <dbReference type="ARBA" id="ARBA00008710"/>
    </source>
</evidence>
<proteinExistence type="inferred from homology"/>
<evidence type="ECO:0000313" key="3">
    <source>
        <dbReference type="EMBL" id="MDA0635857.1"/>
    </source>
</evidence>
<comment type="catalytic activity">
    <reaction evidence="2">
        <text>oxidized coenzyme F420-(gamma-L-Glu)(n) + a quinol + H(+) = reduced coenzyme F420-(gamma-L-Glu)(n) + a quinone</text>
        <dbReference type="Rhea" id="RHEA:39663"/>
        <dbReference type="Rhea" id="RHEA-COMP:12939"/>
        <dbReference type="Rhea" id="RHEA-COMP:14378"/>
        <dbReference type="ChEBI" id="CHEBI:15378"/>
        <dbReference type="ChEBI" id="CHEBI:24646"/>
        <dbReference type="ChEBI" id="CHEBI:132124"/>
        <dbReference type="ChEBI" id="CHEBI:133980"/>
        <dbReference type="ChEBI" id="CHEBI:139511"/>
    </reaction>
</comment>
<dbReference type="Proteomes" id="UP001144036">
    <property type="component" value="Unassembled WGS sequence"/>
</dbReference>
<evidence type="ECO:0000256" key="2">
    <source>
        <dbReference type="ARBA" id="ARBA00049106"/>
    </source>
</evidence>
<name>A0ABT4SF84_9ACTN</name>
<dbReference type="PANTHER" id="PTHR39428:SF1">
    <property type="entry name" value="F420H(2)-DEPENDENT QUINONE REDUCTASE RV1261C"/>
    <property type="match status" value="1"/>
</dbReference>
<comment type="similarity">
    <text evidence="1">Belongs to the F420H(2)-dependent quinone reductase family.</text>
</comment>
<dbReference type="Gene3D" id="2.30.110.10">
    <property type="entry name" value="Electron Transport, Fmn-binding Protein, Chain A"/>
    <property type="match status" value="1"/>
</dbReference>
<dbReference type="EMBL" id="JAPNNL010000084">
    <property type="protein sequence ID" value="MDA0635857.1"/>
    <property type="molecule type" value="Genomic_DNA"/>
</dbReference>
<dbReference type="RefSeq" id="WP_270156719.1">
    <property type="nucleotide sequence ID" value="NZ_JAPNNL010000084.1"/>
</dbReference>
<sequence length="152" mass="16819">MIKAGFQWLAGTEWFMRAGPRIMPKLERLADRLSRGRPVGGERSLVLMTTGARTGQPRRTRLACVREPGGSLLVVGSNFGAERHPAWTANLLARPDAAVAHAGREFPVRARLLTGDERAAVWPALVAGSPMYERYTARSGRELRVFRLTPEQ</sequence>
<dbReference type="SUPFAM" id="SSF50475">
    <property type="entry name" value="FMN-binding split barrel"/>
    <property type="match status" value="1"/>
</dbReference>
<dbReference type="PANTHER" id="PTHR39428">
    <property type="entry name" value="F420H(2)-DEPENDENT QUINONE REDUCTASE RV1261C"/>
    <property type="match status" value="1"/>
</dbReference>
<accession>A0ABT4SF84</accession>
<keyword evidence="4" id="KW-1185">Reference proteome</keyword>
<dbReference type="NCBIfam" id="TIGR00026">
    <property type="entry name" value="hi_GC_TIGR00026"/>
    <property type="match status" value="1"/>
</dbReference>
<evidence type="ECO:0000313" key="4">
    <source>
        <dbReference type="Proteomes" id="UP001144036"/>
    </source>
</evidence>
<protein>
    <submittedName>
        <fullName evidence="3">Nitroreductase family deazaflavin-dependent oxidoreductase</fullName>
    </submittedName>
</protein>
<dbReference type="Pfam" id="PF04075">
    <property type="entry name" value="F420H2_quin_red"/>
    <property type="match status" value="1"/>
</dbReference>
<gene>
    <name evidence="3" type="ORF">OUY22_20750</name>
</gene>
<dbReference type="InterPro" id="IPR004378">
    <property type="entry name" value="F420H2_quin_Rdtase"/>
</dbReference>
<reference evidence="3" key="1">
    <citation type="submission" date="2022-11" db="EMBL/GenBank/DDBJ databases">
        <title>Nonomuraea corallina sp. nov., a new species of the genus Nonomuraea isolated from sea side sediment in Thai sea.</title>
        <authorList>
            <person name="Ngamcharungchit C."/>
            <person name="Matsumoto A."/>
            <person name="Suriyachadkun C."/>
            <person name="Panbangred W."/>
            <person name="Inahashi Y."/>
            <person name="Intra B."/>
        </authorList>
    </citation>
    <scope>NUCLEOTIDE SEQUENCE</scope>
    <source>
        <strain evidence="3">MCN248</strain>
    </source>
</reference>
<comment type="caution">
    <text evidence="3">The sequence shown here is derived from an EMBL/GenBank/DDBJ whole genome shotgun (WGS) entry which is preliminary data.</text>
</comment>
<dbReference type="InterPro" id="IPR012349">
    <property type="entry name" value="Split_barrel_FMN-bd"/>
</dbReference>